<proteinExistence type="predicted"/>
<accession>A0A5N6KNZ2</accession>
<keyword evidence="2" id="KW-1185">Reference proteome</keyword>
<protein>
    <submittedName>
        <fullName evidence="1">Uncharacterized protein</fullName>
    </submittedName>
</protein>
<gene>
    <name evidence="1" type="ORF">FH972_021303</name>
</gene>
<evidence type="ECO:0000313" key="2">
    <source>
        <dbReference type="Proteomes" id="UP000327013"/>
    </source>
</evidence>
<reference evidence="1 2" key="1">
    <citation type="submission" date="2019-06" db="EMBL/GenBank/DDBJ databases">
        <title>A chromosomal-level reference genome of Carpinus fangiana (Coryloideae, Betulaceae).</title>
        <authorList>
            <person name="Yang X."/>
            <person name="Wang Z."/>
            <person name="Zhang L."/>
            <person name="Hao G."/>
            <person name="Liu J."/>
            <person name="Yang Y."/>
        </authorList>
    </citation>
    <scope>NUCLEOTIDE SEQUENCE [LARGE SCALE GENOMIC DNA]</scope>
    <source>
        <strain evidence="1">Cfa_2016G</strain>
        <tissue evidence="1">Leaf</tissue>
    </source>
</reference>
<dbReference type="AlphaFoldDB" id="A0A5N6KNZ2"/>
<dbReference type="Proteomes" id="UP000327013">
    <property type="component" value="Unassembled WGS sequence"/>
</dbReference>
<sequence>MAVSTTCDMSRNQFPKYTCLFSSSVKAYLVAKLTGKLRSNCEMSPCRHTYMPRPCSLGISPAPNAATGVTRKTRETSSVKEYMRPAIMRR</sequence>
<evidence type="ECO:0000313" key="1">
    <source>
        <dbReference type="EMBL" id="KAB8336998.1"/>
    </source>
</evidence>
<organism evidence="1 2">
    <name type="scientific">Carpinus fangiana</name>
    <dbReference type="NCBI Taxonomy" id="176857"/>
    <lineage>
        <taxon>Eukaryota</taxon>
        <taxon>Viridiplantae</taxon>
        <taxon>Streptophyta</taxon>
        <taxon>Embryophyta</taxon>
        <taxon>Tracheophyta</taxon>
        <taxon>Spermatophyta</taxon>
        <taxon>Magnoliopsida</taxon>
        <taxon>eudicotyledons</taxon>
        <taxon>Gunneridae</taxon>
        <taxon>Pentapetalae</taxon>
        <taxon>rosids</taxon>
        <taxon>fabids</taxon>
        <taxon>Fagales</taxon>
        <taxon>Betulaceae</taxon>
        <taxon>Carpinus</taxon>
    </lineage>
</organism>
<dbReference type="EMBL" id="VIBQ01000009">
    <property type="protein sequence ID" value="KAB8336998.1"/>
    <property type="molecule type" value="Genomic_DNA"/>
</dbReference>
<comment type="caution">
    <text evidence="1">The sequence shown here is derived from an EMBL/GenBank/DDBJ whole genome shotgun (WGS) entry which is preliminary data.</text>
</comment>
<name>A0A5N6KNZ2_9ROSI</name>